<dbReference type="Pfam" id="PF01627">
    <property type="entry name" value="Hpt"/>
    <property type="match status" value="1"/>
</dbReference>
<sequence length="933" mass="104784">MRVNIKRLPLSFSLSPSLKLFWTLFAPIFTLSLFFCIFIFIYRIHDLTAQLENKAKNITHQLAITSEYAISTSNEQLISQLLEHALSYGNINNITVFNQNKEVSSEIGPAAHLPTPPLTEQTYSQKSNSYLVTTQAIYLNSPPINDLGNQPGTFNNKLQPRIIGWVKVETNISQLNIAQYQLFFLLLFLFTVFNALCAYLVSRVTTALIQPSEKLSIALRKLTKGQYSAAKSIKLPAQYSETQKDLFELAERLENHKKELMAGIEQSTEDMRRNMDSMEEKSAQLFIANKEAMESNRLKSQFLANISHEVRTPLNAILGYTKILQKNVKDNQNKLYVDTIEQATNSLLAIIGDILDFSKIEAGKLSLDYSPINIRELVDEVYQTLSANLLTDDKQIDLVTDFSPDVPSIMIGDSIRIRQVLTNLISNALKFTNKGAITTKVMLSDKSADQLTLAFRVIDTGIGIAEDKINQLFKPFSQVDTSTTRKFGGTGLGLVITKKLVEQMGGTIKISSTPKIGSTFHFSLQLKPSNKPQPKPEKLDKVVVFLEPSNTYRHYLKNYFSEIGATGIACSGVEQVISKLNQQHAKIDAILVNLIPNKQNAMDAMELATYASTQFNIPCILMIQPPGQINHYPELKSICSNILLKPISHKHLFNTLQHIQPPNTLPAIEQTSHNEPPAPAISSKLTGLKILAVDDTQINLQLLSHWLTPHGLEIFLARSGQKAIDMAKEQQFDLILMDIQMPEMDGLETTQHLRSLATYKDTPIVALTAHALGSEQDRILASGMNAYLSKPVDEQILINTIEKWCLRKESAQQHINTQVTNAFDLSKALSIVNQKSDIAKEMFDMLADSLSDEKKLLKHHFELQDTEKLIHVVHRIHGASKYTGTIELTRHAGFLETHLKEFGMEDVEGVLNDFLESIDMLLEVRSFIPWPQE</sequence>
<gene>
    <name evidence="20" type="ORF">DFP81_101485</name>
</gene>
<comment type="subcellular location">
    <subcellularLocation>
        <location evidence="2">Cell inner membrane</location>
        <topology evidence="2">Multi-pass membrane protein</topology>
    </subcellularLocation>
</comment>
<name>A0A3E0DVP2_9GAMM</name>
<dbReference type="Pfam" id="PF02518">
    <property type="entry name" value="HATPase_c"/>
    <property type="match status" value="1"/>
</dbReference>
<dbReference type="InterPro" id="IPR036890">
    <property type="entry name" value="HATPase_C_sf"/>
</dbReference>
<dbReference type="PANTHER" id="PTHR45339">
    <property type="entry name" value="HYBRID SIGNAL TRANSDUCTION HISTIDINE KINASE J"/>
    <property type="match status" value="1"/>
</dbReference>
<dbReference type="FunFam" id="3.30.565.10:FF:000010">
    <property type="entry name" value="Sensor histidine kinase RcsC"/>
    <property type="match status" value="1"/>
</dbReference>
<dbReference type="PRINTS" id="PR00344">
    <property type="entry name" value="BCTRLSENSOR"/>
</dbReference>
<dbReference type="EC" id="2.7.13.3" evidence="3"/>
<dbReference type="RefSeq" id="WP_115896148.1">
    <property type="nucleotide sequence ID" value="NZ_QUNG01000001.1"/>
</dbReference>
<accession>A0A3E0DVP2</accession>
<reference evidence="20 21" key="1">
    <citation type="submission" date="2018-08" db="EMBL/GenBank/DDBJ databases">
        <title>Genomic Encyclopedia of Type Strains, Phase III (KMG-III): the genomes of soil and plant-associated and newly described type strains.</title>
        <authorList>
            <person name="Whitman W."/>
        </authorList>
    </citation>
    <scope>NUCLEOTIDE SEQUENCE [LARGE SCALE GENOMIC DNA]</scope>
    <source>
        <strain evidence="20 21">CECT 7375</strain>
    </source>
</reference>
<evidence type="ECO:0000256" key="5">
    <source>
        <dbReference type="ARBA" id="ARBA00022519"/>
    </source>
</evidence>
<dbReference type="InterPro" id="IPR011006">
    <property type="entry name" value="CheY-like_superfamily"/>
</dbReference>
<dbReference type="PROSITE" id="PS50109">
    <property type="entry name" value="HIS_KIN"/>
    <property type="match status" value="1"/>
</dbReference>
<dbReference type="InterPro" id="IPR008207">
    <property type="entry name" value="Sig_transdc_His_kin_Hpt_dom"/>
</dbReference>
<evidence type="ECO:0000256" key="12">
    <source>
        <dbReference type="ARBA" id="ARBA00023136"/>
    </source>
</evidence>
<dbReference type="OrthoDB" id="9797243at2"/>
<keyword evidence="4" id="KW-1003">Cell membrane</keyword>
<feature type="modified residue" description="4-aspartylphosphate" evidence="14">
    <location>
        <position position="738"/>
    </location>
</feature>
<feature type="domain" description="HPt" evidence="19">
    <location>
        <begin position="835"/>
        <end position="928"/>
    </location>
</feature>
<dbReference type="InterPro" id="IPR003661">
    <property type="entry name" value="HisK_dim/P_dom"/>
</dbReference>
<dbReference type="PROSITE" id="PS50894">
    <property type="entry name" value="HPT"/>
    <property type="match status" value="1"/>
</dbReference>
<dbReference type="GO" id="GO:0005524">
    <property type="term" value="F:ATP binding"/>
    <property type="evidence" value="ECO:0007669"/>
    <property type="project" value="UniProtKB-KW"/>
</dbReference>
<evidence type="ECO:0000256" key="9">
    <source>
        <dbReference type="ARBA" id="ARBA00022840"/>
    </source>
</evidence>
<evidence type="ECO:0000256" key="1">
    <source>
        <dbReference type="ARBA" id="ARBA00000085"/>
    </source>
</evidence>
<dbReference type="SMART" id="SM00387">
    <property type="entry name" value="HATPase_c"/>
    <property type="match status" value="1"/>
</dbReference>
<evidence type="ECO:0000256" key="15">
    <source>
        <dbReference type="SAM" id="Coils"/>
    </source>
</evidence>
<dbReference type="InterPro" id="IPR004358">
    <property type="entry name" value="Sig_transdc_His_kin-like_C"/>
</dbReference>
<evidence type="ECO:0000259" key="18">
    <source>
        <dbReference type="PROSITE" id="PS50110"/>
    </source>
</evidence>
<keyword evidence="11" id="KW-0902">Two-component regulatory system</keyword>
<dbReference type="PANTHER" id="PTHR45339:SF1">
    <property type="entry name" value="HYBRID SIGNAL TRANSDUCTION HISTIDINE KINASE J"/>
    <property type="match status" value="1"/>
</dbReference>
<dbReference type="SMART" id="SM00448">
    <property type="entry name" value="REC"/>
    <property type="match status" value="1"/>
</dbReference>
<evidence type="ECO:0000313" key="20">
    <source>
        <dbReference type="EMBL" id="REG86915.1"/>
    </source>
</evidence>
<dbReference type="SUPFAM" id="SSF55874">
    <property type="entry name" value="ATPase domain of HSP90 chaperone/DNA topoisomerase II/histidine kinase"/>
    <property type="match status" value="1"/>
</dbReference>
<feature type="coiled-coil region" evidence="15">
    <location>
        <begin position="239"/>
        <end position="281"/>
    </location>
</feature>
<dbReference type="CDD" id="cd00082">
    <property type="entry name" value="HisKA"/>
    <property type="match status" value="1"/>
</dbReference>
<dbReference type="PROSITE" id="PS50110">
    <property type="entry name" value="RESPONSE_REGULATORY"/>
    <property type="match status" value="1"/>
</dbReference>
<feature type="transmembrane region" description="Helical" evidence="16">
    <location>
        <begin position="182"/>
        <end position="201"/>
    </location>
</feature>
<proteinExistence type="predicted"/>
<dbReference type="CDD" id="cd17546">
    <property type="entry name" value="REC_hyHK_CKI1_RcsC-like"/>
    <property type="match status" value="1"/>
</dbReference>
<keyword evidence="20" id="KW-0808">Transferase</keyword>
<dbReference type="SUPFAM" id="SSF47384">
    <property type="entry name" value="Homodimeric domain of signal transducing histidine kinase"/>
    <property type="match status" value="1"/>
</dbReference>
<evidence type="ECO:0000256" key="3">
    <source>
        <dbReference type="ARBA" id="ARBA00012438"/>
    </source>
</evidence>
<dbReference type="InterPro" id="IPR003594">
    <property type="entry name" value="HATPase_dom"/>
</dbReference>
<evidence type="ECO:0000256" key="11">
    <source>
        <dbReference type="ARBA" id="ARBA00023012"/>
    </source>
</evidence>
<dbReference type="CDD" id="cd16922">
    <property type="entry name" value="HATPase_EvgS-ArcB-TorS-like"/>
    <property type="match status" value="1"/>
</dbReference>
<feature type="domain" description="Response regulatory" evidence="18">
    <location>
        <begin position="689"/>
        <end position="805"/>
    </location>
</feature>
<dbReference type="InterPro" id="IPR001789">
    <property type="entry name" value="Sig_transdc_resp-reg_receiver"/>
</dbReference>
<evidence type="ECO:0000256" key="6">
    <source>
        <dbReference type="ARBA" id="ARBA00022553"/>
    </source>
</evidence>
<keyword evidence="15" id="KW-0175">Coiled coil</keyword>
<evidence type="ECO:0000256" key="4">
    <source>
        <dbReference type="ARBA" id="ARBA00022475"/>
    </source>
</evidence>
<evidence type="ECO:0000256" key="2">
    <source>
        <dbReference type="ARBA" id="ARBA00004429"/>
    </source>
</evidence>
<feature type="modified residue" description="Phosphohistidine" evidence="13">
    <location>
        <position position="874"/>
    </location>
</feature>
<dbReference type="GO" id="GO:0005886">
    <property type="term" value="C:plasma membrane"/>
    <property type="evidence" value="ECO:0007669"/>
    <property type="project" value="UniProtKB-SubCell"/>
</dbReference>
<dbReference type="Pfam" id="PF09984">
    <property type="entry name" value="sCache_4"/>
    <property type="match status" value="1"/>
</dbReference>
<dbReference type="AlphaFoldDB" id="A0A3E0DVP2"/>
<feature type="domain" description="Histidine kinase" evidence="17">
    <location>
        <begin position="305"/>
        <end position="528"/>
    </location>
</feature>
<dbReference type="SUPFAM" id="SSF52172">
    <property type="entry name" value="CheY-like"/>
    <property type="match status" value="2"/>
</dbReference>
<dbReference type="Proteomes" id="UP000256542">
    <property type="component" value="Unassembled WGS sequence"/>
</dbReference>
<evidence type="ECO:0000259" key="17">
    <source>
        <dbReference type="PROSITE" id="PS50109"/>
    </source>
</evidence>
<dbReference type="Gene3D" id="3.40.50.2300">
    <property type="match status" value="1"/>
</dbReference>
<comment type="catalytic activity">
    <reaction evidence="1">
        <text>ATP + protein L-histidine = ADP + protein N-phospho-L-histidine.</text>
        <dbReference type="EC" id="2.7.13.3"/>
    </reaction>
</comment>
<dbReference type="EMBL" id="QUNG01000001">
    <property type="protein sequence ID" value="REG86915.1"/>
    <property type="molecule type" value="Genomic_DNA"/>
</dbReference>
<dbReference type="InterPro" id="IPR036641">
    <property type="entry name" value="HPT_dom_sf"/>
</dbReference>
<dbReference type="Pfam" id="PF00512">
    <property type="entry name" value="HisKA"/>
    <property type="match status" value="1"/>
</dbReference>
<keyword evidence="12 16" id="KW-0472">Membrane</keyword>
<evidence type="ECO:0000256" key="7">
    <source>
        <dbReference type="ARBA" id="ARBA00022692"/>
    </source>
</evidence>
<keyword evidence="6 14" id="KW-0597">Phosphoprotein</keyword>
<keyword evidence="5" id="KW-0997">Cell inner membrane</keyword>
<evidence type="ECO:0000313" key="21">
    <source>
        <dbReference type="Proteomes" id="UP000256542"/>
    </source>
</evidence>
<dbReference type="InterPro" id="IPR019247">
    <property type="entry name" value="Histidine_kinase_BarA_N"/>
</dbReference>
<dbReference type="Pfam" id="PF00072">
    <property type="entry name" value="Response_reg"/>
    <property type="match status" value="1"/>
</dbReference>
<dbReference type="Gene3D" id="1.20.120.160">
    <property type="entry name" value="HPT domain"/>
    <property type="match status" value="1"/>
</dbReference>
<keyword evidence="8" id="KW-0547">Nucleotide-binding</keyword>
<dbReference type="Gene3D" id="3.30.565.10">
    <property type="entry name" value="Histidine kinase-like ATPase, C-terminal domain"/>
    <property type="match status" value="1"/>
</dbReference>
<dbReference type="InterPro" id="IPR036097">
    <property type="entry name" value="HisK_dim/P_sf"/>
</dbReference>
<evidence type="ECO:0000256" key="14">
    <source>
        <dbReference type="PROSITE-ProRule" id="PRU00169"/>
    </source>
</evidence>
<evidence type="ECO:0000256" key="8">
    <source>
        <dbReference type="ARBA" id="ARBA00022741"/>
    </source>
</evidence>
<keyword evidence="7 16" id="KW-0812">Transmembrane</keyword>
<evidence type="ECO:0000259" key="19">
    <source>
        <dbReference type="PROSITE" id="PS50894"/>
    </source>
</evidence>
<keyword evidence="20" id="KW-0418">Kinase</keyword>
<keyword evidence="10 16" id="KW-1133">Transmembrane helix</keyword>
<organism evidence="20 21">
    <name type="scientific">Marinomonas pollencensis</name>
    <dbReference type="NCBI Taxonomy" id="491954"/>
    <lineage>
        <taxon>Bacteria</taxon>
        <taxon>Pseudomonadati</taxon>
        <taxon>Pseudomonadota</taxon>
        <taxon>Gammaproteobacteria</taxon>
        <taxon>Oceanospirillales</taxon>
        <taxon>Oceanospirillaceae</taxon>
        <taxon>Marinomonas</taxon>
    </lineage>
</organism>
<feature type="transmembrane region" description="Helical" evidence="16">
    <location>
        <begin position="20"/>
        <end position="42"/>
    </location>
</feature>
<dbReference type="SUPFAM" id="SSF47226">
    <property type="entry name" value="Histidine-containing phosphotransfer domain, HPT domain"/>
    <property type="match status" value="1"/>
</dbReference>
<dbReference type="Gene3D" id="1.10.287.130">
    <property type="match status" value="1"/>
</dbReference>
<evidence type="ECO:0000256" key="13">
    <source>
        <dbReference type="PROSITE-ProRule" id="PRU00110"/>
    </source>
</evidence>
<comment type="caution">
    <text evidence="20">The sequence shown here is derived from an EMBL/GenBank/DDBJ whole genome shotgun (WGS) entry which is preliminary data.</text>
</comment>
<evidence type="ECO:0000256" key="16">
    <source>
        <dbReference type="SAM" id="Phobius"/>
    </source>
</evidence>
<dbReference type="InterPro" id="IPR005467">
    <property type="entry name" value="His_kinase_dom"/>
</dbReference>
<protein>
    <recommendedName>
        <fullName evidence="3">histidine kinase</fullName>
        <ecNumber evidence="3">2.7.13.3</ecNumber>
    </recommendedName>
</protein>
<keyword evidence="9" id="KW-0067">ATP-binding</keyword>
<dbReference type="SMART" id="SM00388">
    <property type="entry name" value="HisKA"/>
    <property type="match status" value="1"/>
</dbReference>
<dbReference type="GO" id="GO:0000155">
    <property type="term" value="F:phosphorelay sensor kinase activity"/>
    <property type="evidence" value="ECO:0007669"/>
    <property type="project" value="InterPro"/>
</dbReference>
<evidence type="ECO:0000256" key="10">
    <source>
        <dbReference type="ARBA" id="ARBA00022989"/>
    </source>
</evidence>
<keyword evidence="21" id="KW-1185">Reference proteome</keyword>